<reference evidence="2 3" key="3">
    <citation type="submission" date="2019-06" db="EMBL/GenBank/DDBJ databases">
        <authorList>
            <person name="Le Quere A."/>
            <person name="Colella S."/>
        </authorList>
    </citation>
    <scope>NUCLEOTIDE SEQUENCE [LARGE SCALE GENOMIC DNA]</scope>
    <source>
        <strain evidence="2">EmedicaeMD41</strain>
    </source>
</reference>
<proteinExistence type="predicted"/>
<gene>
    <name evidence="1" type="ORF">BMJ33_00645</name>
    <name evidence="2" type="ORF">EMEDMD4_1260008</name>
</gene>
<reference evidence="1 4" key="2">
    <citation type="journal article" date="2018" name="FEMS Microbiol. Ecol.">
        <title>Co-invading symbiotic mutualists of Medicago polymorpha retain high ancestral diversity and contain diverse accessory genomes.</title>
        <authorList>
            <person name="Porter S.S."/>
            <person name="Faber-Hammond J.J."/>
            <person name="Friesen M.L."/>
        </authorList>
    </citation>
    <scope>NUCLEOTIDE SEQUENCE [LARGE SCALE GENOMIC DNA]</scope>
    <source>
        <strain evidence="1 4">Str16</strain>
    </source>
</reference>
<sequence>MLSEDLEFLEAFVRNSNNRVNGSIISAVTSADETITALPAMVSMSLATYSQMRAVRSKPGSTFFTASQMAKNSSSA</sequence>
<evidence type="ECO:0000313" key="3">
    <source>
        <dbReference type="Proteomes" id="UP000507954"/>
    </source>
</evidence>
<reference evidence="1" key="1">
    <citation type="submission" date="2017-04" db="EMBL/GenBank/DDBJ databases">
        <authorList>
            <person name="Porter S."/>
            <person name="Friesen M.L."/>
            <person name="Faber-Hammond J."/>
        </authorList>
    </citation>
    <scope>NUCLEOTIDE SEQUENCE</scope>
    <source>
        <strain evidence="1">Str16</strain>
    </source>
</reference>
<protein>
    <submittedName>
        <fullName evidence="2">Uncharacterized protein</fullName>
    </submittedName>
</protein>
<accession>A0A508WQN8</accession>
<dbReference type="Proteomes" id="UP001190825">
    <property type="component" value="Unassembled WGS sequence"/>
</dbReference>
<evidence type="ECO:0000313" key="4">
    <source>
        <dbReference type="Proteomes" id="UP001190825"/>
    </source>
</evidence>
<dbReference type="EMBL" id="NBUC01000006">
    <property type="protein sequence ID" value="PLU09727.1"/>
    <property type="molecule type" value="Genomic_DNA"/>
</dbReference>
<dbReference type="Proteomes" id="UP000507954">
    <property type="component" value="Unassembled WGS sequence"/>
</dbReference>
<keyword evidence="4" id="KW-1185">Reference proteome</keyword>
<evidence type="ECO:0000313" key="1">
    <source>
        <dbReference type="EMBL" id="PLU09727.1"/>
    </source>
</evidence>
<organism evidence="2 3">
    <name type="scientific">Sinorhizobium medicae</name>
    <dbReference type="NCBI Taxonomy" id="110321"/>
    <lineage>
        <taxon>Bacteria</taxon>
        <taxon>Pseudomonadati</taxon>
        <taxon>Pseudomonadota</taxon>
        <taxon>Alphaproteobacteria</taxon>
        <taxon>Hyphomicrobiales</taxon>
        <taxon>Rhizobiaceae</taxon>
        <taxon>Sinorhizobium/Ensifer group</taxon>
        <taxon>Sinorhizobium</taxon>
    </lineage>
</organism>
<name>A0A508WQN8_9HYPH</name>
<evidence type="ECO:0000313" key="2">
    <source>
        <dbReference type="EMBL" id="VTZ59800.1"/>
    </source>
</evidence>
<dbReference type="EMBL" id="CABFNB010000031">
    <property type="protein sequence ID" value="VTZ59800.1"/>
    <property type="molecule type" value="Genomic_DNA"/>
</dbReference>
<dbReference type="AlphaFoldDB" id="A0A508WQN8"/>